<evidence type="ECO:0000313" key="2">
    <source>
        <dbReference type="Proteomes" id="UP000824782"/>
    </source>
</evidence>
<dbReference type="Proteomes" id="UP000824782">
    <property type="component" value="Unassembled WGS sequence"/>
</dbReference>
<organism evidence="1 2">
    <name type="scientific">Engystomops pustulosus</name>
    <name type="common">Tungara frog</name>
    <name type="synonym">Physalaemus pustulosus</name>
    <dbReference type="NCBI Taxonomy" id="76066"/>
    <lineage>
        <taxon>Eukaryota</taxon>
        <taxon>Metazoa</taxon>
        <taxon>Chordata</taxon>
        <taxon>Craniata</taxon>
        <taxon>Vertebrata</taxon>
        <taxon>Euteleostomi</taxon>
        <taxon>Amphibia</taxon>
        <taxon>Batrachia</taxon>
        <taxon>Anura</taxon>
        <taxon>Neobatrachia</taxon>
        <taxon>Hyloidea</taxon>
        <taxon>Leptodactylidae</taxon>
        <taxon>Leiuperinae</taxon>
        <taxon>Engystomops</taxon>
    </lineage>
</organism>
<evidence type="ECO:0000313" key="1">
    <source>
        <dbReference type="EMBL" id="KAG8551331.1"/>
    </source>
</evidence>
<sequence length="88" mass="10019">MRGRWLCRLPFMSAQPVIPEHCSPVGVIVPHVGLLKNYLNPHRIFGAQRSGACYGRRSADEKDFILPFCRNKQNCVIVLPHKDSTSTW</sequence>
<accession>A0AAV6ZXE9</accession>
<reference evidence="1" key="1">
    <citation type="thesis" date="2020" institute="ProQuest LLC" country="789 East Eisenhower Parkway, Ann Arbor, MI, USA">
        <title>Comparative Genomics and Chromosome Evolution.</title>
        <authorList>
            <person name="Mudd A.B."/>
        </authorList>
    </citation>
    <scope>NUCLEOTIDE SEQUENCE</scope>
    <source>
        <strain evidence="1">237g6f4</strain>
        <tissue evidence="1">Blood</tissue>
    </source>
</reference>
<gene>
    <name evidence="1" type="ORF">GDO81_004061</name>
</gene>
<dbReference type="AlphaFoldDB" id="A0AAV6ZXE9"/>
<proteinExistence type="predicted"/>
<name>A0AAV6ZXE9_ENGPU</name>
<dbReference type="EMBL" id="WNYA01000011">
    <property type="protein sequence ID" value="KAG8551331.1"/>
    <property type="molecule type" value="Genomic_DNA"/>
</dbReference>
<keyword evidence="2" id="KW-1185">Reference proteome</keyword>
<protein>
    <submittedName>
        <fullName evidence="1">Uncharacterized protein</fullName>
    </submittedName>
</protein>
<comment type="caution">
    <text evidence="1">The sequence shown here is derived from an EMBL/GenBank/DDBJ whole genome shotgun (WGS) entry which is preliminary data.</text>
</comment>